<dbReference type="EMBL" id="CM004474">
    <property type="protein sequence ID" value="OCT80729.1"/>
    <property type="molecule type" value="Genomic_DNA"/>
</dbReference>
<accession>A0A974CVK9</accession>
<protein>
    <submittedName>
        <fullName evidence="1">Uncharacterized protein</fullName>
    </submittedName>
</protein>
<name>A0A974CVK9_XENLA</name>
<reference evidence="2" key="1">
    <citation type="journal article" date="2016" name="Nature">
        <title>Genome evolution in the allotetraploid frog Xenopus laevis.</title>
        <authorList>
            <person name="Session A.M."/>
            <person name="Uno Y."/>
            <person name="Kwon T."/>
            <person name="Chapman J.A."/>
            <person name="Toyoda A."/>
            <person name="Takahashi S."/>
            <person name="Fukui A."/>
            <person name="Hikosaka A."/>
            <person name="Suzuki A."/>
            <person name="Kondo M."/>
            <person name="van Heeringen S.J."/>
            <person name="Quigley I."/>
            <person name="Heinz S."/>
            <person name="Ogino H."/>
            <person name="Ochi H."/>
            <person name="Hellsten U."/>
            <person name="Lyons J.B."/>
            <person name="Simakov O."/>
            <person name="Putnam N."/>
            <person name="Stites J."/>
            <person name="Kuroki Y."/>
            <person name="Tanaka T."/>
            <person name="Michiue T."/>
            <person name="Watanabe M."/>
            <person name="Bogdanovic O."/>
            <person name="Lister R."/>
            <person name="Georgiou G."/>
            <person name="Paranjpe S.S."/>
            <person name="van Kruijsbergen I."/>
            <person name="Shu S."/>
            <person name="Carlson J."/>
            <person name="Kinoshita T."/>
            <person name="Ohta Y."/>
            <person name="Mawaribuchi S."/>
            <person name="Jenkins J."/>
            <person name="Grimwood J."/>
            <person name="Schmutz J."/>
            <person name="Mitros T."/>
            <person name="Mozaffari S.V."/>
            <person name="Suzuki Y."/>
            <person name="Haramoto Y."/>
            <person name="Yamamoto T.S."/>
            <person name="Takagi C."/>
            <person name="Heald R."/>
            <person name="Miller K."/>
            <person name="Haudenschild C."/>
            <person name="Kitzman J."/>
            <person name="Nakayama T."/>
            <person name="Izutsu Y."/>
            <person name="Robert J."/>
            <person name="Fortriede J."/>
            <person name="Burns K."/>
            <person name="Lotay V."/>
            <person name="Karimi K."/>
            <person name="Yasuoka Y."/>
            <person name="Dichmann D.S."/>
            <person name="Flajnik M.F."/>
            <person name="Houston D.W."/>
            <person name="Shendure J."/>
            <person name="DuPasquier L."/>
            <person name="Vize P.D."/>
            <person name="Zorn A.M."/>
            <person name="Ito M."/>
            <person name="Marcotte E.M."/>
            <person name="Wallingford J.B."/>
            <person name="Ito Y."/>
            <person name="Asashima M."/>
            <person name="Ueno N."/>
            <person name="Matsuda Y."/>
            <person name="Veenstra G.J."/>
            <person name="Fujiyama A."/>
            <person name="Harland R.M."/>
            <person name="Taira M."/>
            <person name="Rokhsar D.S."/>
        </authorList>
    </citation>
    <scope>NUCLEOTIDE SEQUENCE [LARGE SCALE GENOMIC DNA]</scope>
    <source>
        <strain evidence="2">J</strain>
    </source>
</reference>
<sequence>MHVSAVHLHKFWCQQLSSDPSMLERSLKLPCEEENRSLHYYGLSYICQHFDLFTRHASAHGICCTWSCIGC</sequence>
<evidence type="ECO:0000313" key="1">
    <source>
        <dbReference type="EMBL" id="OCT80729.1"/>
    </source>
</evidence>
<proteinExistence type="predicted"/>
<evidence type="ECO:0000313" key="2">
    <source>
        <dbReference type="Proteomes" id="UP000694892"/>
    </source>
</evidence>
<gene>
    <name evidence="1" type="ORF">XELAEV_18027543mg</name>
</gene>
<dbReference type="AlphaFoldDB" id="A0A974CVK9"/>
<dbReference type="Proteomes" id="UP000694892">
    <property type="component" value="Chromosome 5L"/>
</dbReference>
<organism evidence="1 2">
    <name type="scientific">Xenopus laevis</name>
    <name type="common">African clawed frog</name>
    <dbReference type="NCBI Taxonomy" id="8355"/>
    <lineage>
        <taxon>Eukaryota</taxon>
        <taxon>Metazoa</taxon>
        <taxon>Chordata</taxon>
        <taxon>Craniata</taxon>
        <taxon>Vertebrata</taxon>
        <taxon>Euteleostomi</taxon>
        <taxon>Amphibia</taxon>
        <taxon>Batrachia</taxon>
        <taxon>Anura</taxon>
        <taxon>Pipoidea</taxon>
        <taxon>Pipidae</taxon>
        <taxon>Xenopodinae</taxon>
        <taxon>Xenopus</taxon>
        <taxon>Xenopus</taxon>
    </lineage>
</organism>